<organism evidence="1 2">
    <name type="scientific">Saccharospirillum mangrovi</name>
    <dbReference type="NCBI Taxonomy" id="2161747"/>
    <lineage>
        <taxon>Bacteria</taxon>
        <taxon>Pseudomonadati</taxon>
        <taxon>Pseudomonadota</taxon>
        <taxon>Gammaproteobacteria</taxon>
        <taxon>Oceanospirillales</taxon>
        <taxon>Saccharospirillaceae</taxon>
        <taxon>Saccharospirillum</taxon>
    </lineage>
</organism>
<sequence length="249" mass="28007">MNANSNFDKSSATSGTSTGSRAFDHDVKIMVNMLFARLHHIYTHKFESAYGDEDTMKYAKREWAMVLADFPLRAVELTIDAIRVRYAWPPTIAEFLATLSEVAKPADLPDAREAYQQACFVGNSPLTQYWSHPAVYHAARQTGFFRLRTEPEQQVWPIFQQHYQALTLRLCKGEALEIPEPPALPPPADTGPSFDLDAFCTEHKVTPTQVGHLFHYLELPFGSQIRATFRARALNGLKALAVPTEALPE</sequence>
<dbReference type="Pfam" id="PF06992">
    <property type="entry name" value="Phage_lambda_P"/>
    <property type="match status" value="1"/>
</dbReference>
<protein>
    <submittedName>
        <fullName evidence="1">Replication protein P</fullName>
    </submittedName>
</protein>
<proteinExistence type="predicted"/>
<evidence type="ECO:0000313" key="2">
    <source>
        <dbReference type="Proteomes" id="UP001595617"/>
    </source>
</evidence>
<dbReference type="Proteomes" id="UP001595617">
    <property type="component" value="Unassembled WGS sequence"/>
</dbReference>
<gene>
    <name evidence="1" type="ORF">ACFOOG_13890</name>
</gene>
<reference evidence="2" key="1">
    <citation type="journal article" date="2019" name="Int. J. Syst. Evol. Microbiol.">
        <title>The Global Catalogue of Microorganisms (GCM) 10K type strain sequencing project: providing services to taxonomists for standard genome sequencing and annotation.</title>
        <authorList>
            <consortium name="The Broad Institute Genomics Platform"/>
            <consortium name="The Broad Institute Genome Sequencing Center for Infectious Disease"/>
            <person name="Wu L."/>
            <person name="Ma J."/>
        </authorList>
    </citation>
    <scope>NUCLEOTIDE SEQUENCE [LARGE SCALE GENOMIC DNA]</scope>
    <source>
        <strain evidence="2">IBRC 10765</strain>
    </source>
</reference>
<name>A0ABV7ZZH4_9GAMM</name>
<accession>A0ABV7ZZH4</accession>
<evidence type="ECO:0000313" key="1">
    <source>
        <dbReference type="EMBL" id="MFC3853932.1"/>
    </source>
</evidence>
<keyword evidence="2" id="KW-1185">Reference proteome</keyword>
<dbReference type="InterPro" id="IPR009731">
    <property type="entry name" value="P-like"/>
</dbReference>
<dbReference type="EMBL" id="JBHRYR010000004">
    <property type="protein sequence ID" value="MFC3853932.1"/>
    <property type="molecule type" value="Genomic_DNA"/>
</dbReference>
<comment type="caution">
    <text evidence="1">The sequence shown here is derived from an EMBL/GenBank/DDBJ whole genome shotgun (WGS) entry which is preliminary data.</text>
</comment>